<gene>
    <name evidence="7" type="ORF">S01H1_07773</name>
</gene>
<comment type="cofactor">
    <cofactor evidence="1">
        <name>[4Fe-4S] cluster</name>
        <dbReference type="ChEBI" id="CHEBI:49883"/>
    </cofactor>
</comment>
<dbReference type="InterPro" id="IPR058240">
    <property type="entry name" value="rSAM_sf"/>
</dbReference>
<accession>X0RRB8</accession>
<dbReference type="PROSITE" id="PS51918">
    <property type="entry name" value="RADICAL_SAM"/>
    <property type="match status" value="1"/>
</dbReference>
<evidence type="ECO:0000256" key="1">
    <source>
        <dbReference type="ARBA" id="ARBA00001966"/>
    </source>
</evidence>
<dbReference type="PANTHER" id="PTHR43409:SF16">
    <property type="entry name" value="SLR0320 PROTEIN"/>
    <property type="match status" value="1"/>
</dbReference>
<keyword evidence="5" id="KW-0411">Iron-sulfur</keyword>
<dbReference type="Gene3D" id="3.40.50.280">
    <property type="entry name" value="Cobalamin-binding domain"/>
    <property type="match status" value="1"/>
</dbReference>
<evidence type="ECO:0000259" key="6">
    <source>
        <dbReference type="PROSITE" id="PS51918"/>
    </source>
</evidence>
<evidence type="ECO:0000313" key="7">
    <source>
        <dbReference type="EMBL" id="GAF71318.1"/>
    </source>
</evidence>
<proteinExistence type="predicted"/>
<dbReference type="SMART" id="SM00729">
    <property type="entry name" value="Elp3"/>
    <property type="match status" value="1"/>
</dbReference>
<dbReference type="InterPro" id="IPR006638">
    <property type="entry name" value="Elp3/MiaA/NifB-like_rSAM"/>
</dbReference>
<feature type="domain" description="Radical SAM core" evidence="6">
    <location>
        <begin position="99"/>
        <end position="329"/>
    </location>
</feature>
<dbReference type="GO" id="GO:0046872">
    <property type="term" value="F:metal ion binding"/>
    <property type="evidence" value="ECO:0007669"/>
    <property type="project" value="UniProtKB-KW"/>
</dbReference>
<dbReference type="CDD" id="cd01335">
    <property type="entry name" value="Radical_SAM"/>
    <property type="match status" value="1"/>
</dbReference>
<comment type="caution">
    <text evidence="7">The sequence shown here is derived from an EMBL/GenBank/DDBJ whole genome shotgun (WGS) entry which is preliminary data.</text>
</comment>
<dbReference type="GO" id="GO:0003824">
    <property type="term" value="F:catalytic activity"/>
    <property type="evidence" value="ECO:0007669"/>
    <property type="project" value="InterPro"/>
</dbReference>
<dbReference type="AlphaFoldDB" id="X0RRB8"/>
<dbReference type="SFLD" id="SFLDS00029">
    <property type="entry name" value="Radical_SAM"/>
    <property type="match status" value="1"/>
</dbReference>
<keyword evidence="3" id="KW-0479">Metal-binding</keyword>
<name>X0RRB8_9ZZZZ</name>
<protein>
    <recommendedName>
        <fullName evidence="6">Radical SAM core domain-containing protein</fullName>
    </recommendedName>
</protein>
<dbReference type="PANTHER" id="PTHR43409">
    <property type="entry name" value="ANAEROBIC MAGNESIUM-PROTOPORPHYRIN IX MONOMETHYL ESTER CYCLASE-RELATED"/>
    <property type="match status" value="1"/>
</dbReference>
<dbReference type="InterPro" id="IPR051198">
    <property type="entry name" value="BchE-like"/>
</dbReference>
<evidence type="ECO:0000256" key="2">
    <source>
        <dbReference type="ARBA" id="ARBA00022691"/>
    </source>
</evidence>
<sequence length="392" mass="45040">MSNVFIVLIGSHPTFFHREIIKENPAVDAICRGEFDLTVKDLAVALSNGDKLDKVKGITYRDGQRIQENEARPLIKNVDELPFPARHIVKSDYYRQGTFTGKRCTTIVSSRGCPHRCVYCLWPKTLYGNRFRARSAENVVAEIEQVVKEFHVDEIYFDDDSLALNRARILRICQLINQKNIKVKWIPQCRVDSMDEEVISAMKRAGCHYIRFGVESGSQNILDAMKKGITLAQIKRAFDLCRKAGIKTQAFFLFGIPGETNQTIKETIKFAKRLRPDSAQFAVVIPHPGTDLYQICQREGWLRYDNWEDFAACNSLIETPQLSRQDVEKARVRAYRQFYFRPSYILRTALKIHSWHDFKAVLKSAGSIVERISFFSRSSRSPIKADCKEGLT</sequence>
<dbReference type="SFLD" id="SFLDG01123">
    <property type="entry name" value="methyltransferase_(Class_B)"/>
    <property type="match status" value="1"/>
</dbReference>
<organism evidence="7">
    <name type="scientific">marine sediment metagenome</name>
    <dbReference type="NCBI Taxonomy" id="412755"/>
    <lineage>
        <taxon>unclassified sequences</taxon>
        <taxon>metagenomes</taxon>
        <taxon>ecological metagenomes</taxon>
    </lineage>
</organism>
<evidence type="ECO:0000256" key="4">
    <source>
        <dbReference type="ARBA" id="ARBA00023004"/>
    </source>
</evidence>
<dbReference type="InterPro" id="IPR007197">
    <property type="entry name" value="rSAM"/>
</dbReference>
<dbReference type="SUPFAM" id="SSF102114">
    <property type="entry name" value="Radical SAM enzymes"/>
    <property type="match status" value="1"/>
</dbReference>
<dbReference type="Pfam" id="PF04055">
    <property type="entry name" value="Radical_SAM"/>
    <property type="match status" value="1"/>
</dbReference>
<dbReference type="GO" id="GO:0051539">
    <property type="term" value="F:4 iron, 4 sulfur cluster binding"/>
    <property type="evidence" value="ECO:0007669"/>
    <property type="project" value="UniProtKB-KW"/>
</dbReference>
<dbReference type="InterPro" id="IPR023404">
    <property type="entry name" value="rSAM_horseshoe"/>
</dbReference>
<dbReference type="GO" id="GO:0005829">
    <property type="term" value="C:cytosol"/>
    <property type="evidence" value="ECO:0007669"/>
    <property type="project" value="TreeGrafter"/>
</dbReference>
<dbReference type="Gene3D" id="3.80.30.20">
    <property type="entry name" value="tm_1862 like domain"/>
    <property type="match status" value="1"/>
</dbReference>
<evidence type="ECO:0000256" key="3">
    <source>
        <dbReference type="ARBA" id="ARBA00022723"/>
    </source>
</evidence>
<dbReference type="EMBL" id="BARS01003991">
    <property type="protein sequence ID" value="GAF71318.1"/>
    <property type="molecule type" value="Genomic_DNA"/>
</dbReference>
<reference evidence="7" key="1">
    <citation type="journal article" date="2014" name="Front. Microbiol.">
        <title>High frequency of phylogenetically diverse reductive dehalogenase-homologous genes in deep subseafloor sedimentary metagenomes.</title>
        <authorList>
            <person name="Kawai M."/>
            <person name="Futagami T."/>
            <person name="Toyoda A."/>
            <person name="Takaki Y."/>
            <person name="Nishi S."/>
            <person name="Hori S."/>
            <person name="Arai W."/>
            <person name="Tsubouchi T."/>
            <person name="Morono Y."/>
            <person name="Uchiyama I."/>
            <person name="Ito T."/>
            <person name="Fujiyama A."/>
            <person name="Inagaki F."/>
            <person name="Takami H."/>
        </authorList>
    </citation>
    <scope>NUCLEOTIDE SEQUENCE</scope>
    <source>
        <strain evidence="7">Expedition CK06-06</strain>
    </source>
</reference>
<dbReference type="SFLD" id="SFLDG01082">
    <property type="entry name" value="B12-binding_domain_containing"/>
    <property type="match status" value="1"/>
</dbReference>
<keyword evidence="4" id="KW-0408">Iron</keyword>
<dbReference type="InterPro" id="IPR034466">
    <property type="entry name" value="Methyltransferase_Class_B"/>
</dbReference>
<evidence type="ECO:0000256" key="5">
    <source>
        <dbReference type="ARBA" id="ARBA00023014"/>
    </source>
</evidence>
<keyword evidence="2" id="KW-0949">S-adenosyl-L-methionine</keyword>